<name>A0A2D0MZ89_FLAN2</name>
<dbReference type="AlphaFoldDB" id="A0A2D0MZ89"/>
<dbReference type="Proteomes" id="UP000223913">
    <property type="component" value="Unassembled WGS sequence"/>
</dbReference>
<feature type="transmembrane region" description="Helical" evidence="1">
    <location>
        <begin position="369"/>
        <end position="393"/>
    </location>
</feature>
<dbReference type="Pfam" id="PF14897">
    <property type="entry name" value="EpsG"/>
    <property type="match status" value="1"/>
</dbReference>
<protein>
    <recommendedName>
        <fullName evidence="4">EpsG family protein</fullName>
    </recommendedName>
</protein>
<proteinExistence type="predicted"/>
<keyword evidence="1" id="KW-0812">Transmembrane</keyword>
<feature type="transmembrane region" description="Helical" evidence="1">
    <location>
        <begin position="340"/>
        <end position="357"/>
    </location>
</feature>
<accession>A0A2D0MZ89</accession>
<feature type="transmembrane region" description="Helical" evidence="1">
    <location>
        <begin position="99"/>
        <end position="127"/>
    </location>
</feature>
<evidence type="ECO:0000256" key="1">
    <source>
        <dbReference type="SAM" id="Phobius"/>
    </source>
</evidence>
<comment type="caution">
    <text evidence="2">The sequence shown here is derived from an EMBL/GenBank/DDBJ whole genome shotgun (WGS) entry which is preliminary data.</text>
</comment>
<feature type="transmembrane region" description="Helical" evidence="1">
    <location>
        <begin position="139"/>
        <end position="158"/>
    </location>
</feature>
<feature type="transmembrane region" description="Helical" evidence="1">
    <location>
        <begin position="281"/>
        <end position="304"/>
    </location>
</feature>
<dbReference type="OrthoDB" id="1334341at2"/>
<evidence type="ECO:0000313" key="2">
    <source>
        <dbReference type="EMBL" id="PHN01490.1"/>
    </source>
</evidence>
<feature type="transmembrane region" description="Helical" evidence="1">
    <location>
        <begin position="310"/>
        <end position="328"/>
    </location>
</feature>
<organism evidence="2 3">
    <name type="scientific">Flavilitoribacter nigricans (strain ATCC 23147 / DSM 23189 / NBRC 102662 / NCIMB 1420 / SS-2)</name>
    <name type="common">Lewinella nigricans</name>
    <dbReference type="NCBI Taxonomy" id="1122177"/>
    <lineage>
        <taxon>Bacteria</taxon>
        <taxon>Pseudomonadati</taxon>
        <taxon>Bacteroidota</taxon>
        <taxon>Saprospiria</taxon>
        <taxon>Saprospirales</taxon>
        <taxon>Lewinellaceae</taxon>
        <taxon>Flavilitoribacter</taxon>
    </lineage>
</organism>
<gene>
    <name evidence="2" type="ORF">CRP01_36935</name>
</gene>
<sequence>MNKKQYAFGLILLFISPVLGFLGSLRKINTRYGKYILILFFGIYGATMLFPVGTDGYRHASNIANHYYGLGLGEFLKETKAIFLFRPEPETNDDFFLHFISYIASFFSSSAAGLYAIAGLIYGYFFVNGINKVYSLIRGKWDLVLLLLFLIFLFWKSFEGINTIRNHTGGWIFFNGAFSYFQTKDRKYILLILLAPVVHFGYFILTIPFYLIAIFGNWPKIYLLVFLSSFFLTPDINTIERYAKTTELGREKFNSYVKDDAYLEARSSKAGRQNKSFHVEYYFKGIKLLIQLLFIYAVIFFGYLKRKNHDYFLSSLASLALLLIAGANLSTFTSSLEKRFFLNAALYLLAYLIILYNENIAQKKTLSVYGYRTIVILGAPVIFLFVFTQLSLIGEYTGFKVLISPGIYPFLNGEEITIKEFIKQVFI</sequence>
<evidence type="ECO:0000313" key="3">
    <source>
        <dbReference type="Proteomes" id="UP000223913"/>
    </source>
</evidence>
<keyword evidence="1" id="KW-0472">Membrane</keyword>
<dbReference type="InterPro" id="IPR049458">
    <property type="entry name" value="EpsG-like"/>
</dbReference>
<keyword evidence="1" id="KW-1133">Transmembrane helix</keyword>
<feature type="transmembrane region" description="Helical" evidence="1">
    <location>
        <begin position="188"/>
        <end position="215"/>
    </location>
</feature>
<evidence type="ECO:0008006" key="4">
    <source>
        <dbReference type="Google" id="ProtNLM"/>
    </source>
</evidence>
<keyword evidence="3" id="KW-1185">Reference proteome</keyword>
<feature type="transmembrane region" description="Helical" evidence="1">
    <location>
        <begin position="6"/>
        <end position="25"/>
    </location>
</feature>
<dbReference type="EMBL" id="PDUD01000054">
    <property type="protein sequence ID" value="PHN01490.1"/>
    <property type="molecule type" value="Genomic_DNA"/>
</dbReference>
<feature type="transmembrane region" description="Helical" evidence="1">
    <location>
        <begin position="32"/>
        <end position="52"/>
    </location>
</feature>
<dbReference type="RefSeq" id="WP_099155122.1">
    <property type="nucleotide sequence ID" value="NZ_PDUD01000054.1"/>
</dbReference>
<reference evidence="2 3" key="1">
    <citation type="submission" date="2017-10" db="EMBL/GenBank/DDBJ databases">
        <title>The draft genome sequence of Lewinella nigricans NBRC 102662.</title>
        <authorList>
            <person name="Wang K."/>
        </authorList>
    </citation>
    <scope>NUCLEOTIDE SEQUENCE [LARGE SCALE GENOMIC DNA]</scope>
    <source>
        <strain evidence="2 3">NBRC 102662</strain>
    </source>
</reference>